<sequence length="421" mass="45252">MAVVRDAVSADHDDAALACDTIRALVELRNVTEHQLAAHSATLCRLGVDKRQGRRMTELLGELGVAPADAHRWVRIGRALGSLGTVDGFSADGAFSSAHVDAIVRGLAHIEQRSATPIDSDERRQFASSLAAQAFSTTTPADIFEYARTVGNIRSDDTGGLPAAEDRCINSVTTTKVDGRLRVKADLDAVVGEKLMTAIDKFSAPQPQPDGSHDPRGPERRCADALEIILDLAANGAATDASSNINGDNVISQPFAGLASPTQLGLTIPAATPELSTLPFMGAVTEATARRLACDADVTVMITDGEEVPLAVGRTKRLFTRTQRRALKKRDHCCIKCGAPASWTRAHHITHWADGGDTDLDNGCLLCSSCHDDVHHRGWDVVMGHDRHPWLIPPTTVDPQRRPIMSYHRRTMNLDNLPAAA</sequence>
<reference evidence="4 5" key="1">
    <citation type="submission" date="2015-05" db="EMBL/GenBank/DDBJ databases">
        <title>Draft genome sequence of the bacterium Gordonia jacobaea a new member of the Gordonia genus.</title>
        <authorList>
            <person name="Jimenez-Galisteo G."/>
            <person name="Dominguez A."/>
            <person name="Munoz E."/>
            <person name="Vinas M."/>
        </authorList>
    </citation>
    <scope>NUCLEOTIDE SEQUENCE [LARGE SCALE GENOMIC DNA]</scope>
    <source>
        <strain evidence="5">mv1</strain>
    </source>
</reference>
<accession>A0ABR5I7K2</accession>
<gene>
    <name evidence="4" type="ORF">ABW18_20375</name>
</gene>
<keyword evidence="4" id="KW-0255">Endonuclease</keyword>
<keyword evidence="5" id="KW-1185">Reference proteome</keyword>
<organism evidence="4 5">
    <name type="scientific">Gordonia jacobaea</name>
    <dbReference type="NCBI Taxonomy" id="122202"/>
    <lineage>
        <taxon>Bacteria</taxon>
        <taxon>Bacillati</taxon>
        <taxon>Actinomycetota</taxon>
        <taxon>Actinomycetes</taxon>
        <taxon>Mycobacteriales</taxon>
        <taxon>Gordoniaceae</taxon>
        <taxon>Gordonia</taxon>
    </lineage>
</organism>
<dbReference type="CDD" id="cd00085">
    <property type="entry name" value="HNHc"/>
    <property type="match status" value="1"/>
</dbReference>
<dbReference type="Proteomes" id="UP000037247">
    <property type="component" value="Unassembled WGS sequence"/>
</dbReference>
<comment type="caution">
    <text evidence="4">The sequence shown here is derived from an EMBL/GenBank/DDBJ whole genome shotgun (WGS) entry which is preliminary data.</text>
</comment>
<proteinExistence type="inferred from homology"/>
<keyword evidence="4" id="KW-0378">Hydrolase</keyword>
<evidence type="ECO:0000256" key="1">
    <source>
        <dbReference type="ARBA" id="ARBA00023450"/>
    </source>
</evidence>
<dbReference type="Gene3D" id="1.10.30.50">
    <property type="match status" value="1"/>
</dbReference>
<dbReference type="SMART" id="SM00507">
    <property type="entry name" value="HNHc"/>
    <property type="match status" value="1"/>
</dbReference>
<comment type="similarity">
    <text evidence="1">Belongs to the Rv1128c/1148c/1588c/1702c/1945/3466 family.</text>
</comment>
<evidence type="ECO:0000256" key="2">
    <source>
        <dbReference type="SAM" id="MobiDB-lite"/>
    </source>
</evidence>
<evidence type="ECO:0000313" key="4">
    <source>
        <dbReference type="EMBL" id="KNA89592.1"/>
    </source>
</evidence>
<dbReference type="EMBL" id="LDTZ01000024">
    <property type="protein sequence ID" value="KNA89592.1"/>
    <property type="molecule type" value="Genomic_DNA"/>
</dbReference>
<name>A0ABR5I7K2_9ACTN</name>
<dbReference type="InterPro" id="IPR003870">
    <property type="entry name" value="DUF222"/>
</dbReference>
<feature type="domain" description="HNH nuclease" evidence="3">
    <location>
        <begin position="322"/>
        <end position="372"/>
    </location>
</feature>
<dbReference type="Pfam" id="PF02720">
    <property type="entry name" value="DUF222"/>
    <property type="match status" value="1"/>
</dbReference>
<dbReference type="InterPro" id="IPR002711">
    <property type="entry name" value="HNH"/>
</dbReference>
<feature type="region of interest" description="Disordered" evidence="2">
    <location>
        <begin position="200"/>
        <end position="219"/>
    </location>
</feature>
<evidence type="ECO:0000313" key="5">
    <source>
        <dbReference type="Proteomes" id="UP000037247"/>
    </source>
</evidence>
<dbReference type="Pfam" id="PF01844">
    <property type="entry name" value="HNH"/>
    <property type="match status" value="1"/>
</dbReference>
<dbReference type="GO" id="GO:0004519">
    <property type="term" value="F:endonuclease activity"/>
    <property type="evidence" value="ECO:0007669"/>
    <property type="project" value="UniProtKB-KW"/>
</dbReference>
<protein>
    <submittedName>
        <fullName evidence="4">HNH endonuclease</fullName>
    </submittedName>
</protein>
<evidence type="ECO:0000259" key="3">
    <source>
        <dbReference type="SMART" id="SM00507"/>
    </source>
</evidence>
<dbReference type="InterPro" id="IPR003615">
    <property type="entry name" value="HNH_nuc"/>
</dbReference>
<keyword evidence="4" id="KW-0540">Nuclease</keyword>